<evidence type="ECO:0000313" key="3">
    <source>
        <dbReference type="EMBL" id="KAJ7189451.1"/>
    </source>
</evidence>
<evidence type="ECO:0000313" key="4">
    <source>
        <dbReference type="Proteomes" id="UP001219525"/>
    </source>
</evidence>
<dbReference type="GO" id="GO:0016491">
    <property type="term" value="F:oxidoreductase activity"/>
    <property type="evidence" value="ECO:0007669"/>
    <property type="project" value="UniProtKB-KW"/>
</dbReference>
<dbReference type="Gene3D" id="3.40.50.720">
    <property type="entry name" value="NAD(P)-binding Rossmann-like Domain"/>
    <property type="match status" value="1"/>
</dbReference>
<comment type="similarity">
    <text evidence="1">Belongs to the short-chain dehydrogenases/reductases (SDR) family.</text>
</comment>
<organism evidence="3 4">
    <name type="scientific">Mycena pura</name>
    <dbReference type="NCBI Taxonomy" id="153505"/>
    <lineage>
        <taxon>Eukaryota</taxon>
        <taxon>Fungi</taxon>
        <taxon>Dikarya</taxon>
        <taxon>Basidiomycota</taxon>
        <taxon>Agaricomycotina</taxon>
        <taxon>Agaricomycetes</taxon>
        <taxon>Agaricomycetidae</taxon>
        <taxon>Agaricales</taxon>
        <taxon>Marasmiineae</taxon>
        <taxon>Mycenaceae</taxon>
        <taxon>Mycena</taxon>
    </lineage>
</organism>
<keyword evidence="2" id="KW-0560">Oxidoreductase</keyword>
<evidence type="ECO:0000256" key="2">
    <source>
        <dbReference type="ARBA" id="ARBA00023002"/>
    </source>
</evidence>
<evidence type="ECO:0000256" key="1">
    <source>
        <dbReference type="ARBA" id="ARBA00006484"/>
    </source>
</evidence>
<dbReference type="PANTHER" id="PTHR24320:SF154">
    <property type="entry name" value="OXIDOREDUCTASE, SHORT-CHAIN DEHYDROGENASE_REDUCTASE FAMILY (AFU_ORTHOLOGUE AFUA_2G04560)"/>
    <property type="match status" value="1"/>
</dbReference>
<protein>
    <submittedName>
        <fullName evidence="3">Oxidoreductase</fullName>
    </submittedName>
</protein>
<dbReference type="SUPFAM" id="SSF51735">
    <property type="entry name" value="NAD(P)-binding Rossmann-fold domains"/>
    <property type="match status" value="1"/>
</dbReference>
<proteinExistence type="inferred from homology"/>
<sequence length="301" mass="32822">MFNPTTDIPDLSGKVILVTGGTAGIGKESVLELAKHNPARISFTGRDAKRAAEVITAAEAVGGDSVAVVFVECDLTSLASVHQAAKRIASESDRLDILICSAGVLVPAALTKDGYEVHFGINHIAHALLIKLLLPTLLRTCEVHHSDVRIVSTTSEGFFLHPRGGILFDSLRTARPASFKLARYGQSKLANILFAAELARRHPQLVALSVHPGTVRTELVAKLDGVTKALTYLGRPFSMKTPKEGAYNQLWAATADREGIVNGEYYEPVGVRGRHARKSRNVELAKRLWEWTEKELVRYQL</sequence>
<dbReference type="EMBL" id="JARJCW010000177">
    <property type="protein sequence ID" value="KAJ7189451.1"/>
    <property type="molecule type" value="Genomic_DNA"/>
</dbReference>
<accession>A0AAD6UKG7</accession>
<dbReference type="PANTHER" id="PTHR24320">
    <property type="entry name" value="RETINOL DEHYDROGENASE"/>
    <property type="match status" value="1"/>
</dbReference>
<reference evidence="3" key="1">
    <citation type="submission" date="2023-03" db="EMBL/GenBank/DDBJ databases">
        <title>Massive genome expansion in bonnet fungi (Mycena s.s.) driven by repeated elements and novel gene families across ecological guilds.</title>
        <authorList>
            <consortium name="Lawrence Berkeley National Laboratory"/>
            <person name="Harder C.B."/>
            <person name="Miyauchi S."/>
            <person name="Viragh M."/>
            <person name="Kuo A."/>
            <person name="Thoen E."/>
            <person name="Andreopoulos B."/>
            <person name="Lu D."/>
            <person name="Skrede I."/>
            <person name="Drula E."/>
            <person name="Henrissat B."/>
            <person name="Morin E."/>
            <person name="Kohler A."/>
            <person name="Barry K."/>
            <person name="LaButti K."/>
            <person name="Morin E."/>
            <person name="Salamov A."/>
            <person name="Lipzen A."/>
            <person name="Mereny Z."/>
            <person name="Hegedus B."/>
            <person name="Baldrian P."/>
            <person name="Stursova M."/>
            <person name="Weitz H."/>
            <person name="Taylor A."/>
            <person name="Grigoriev I.V."/>
            <person name="Nagy L.G."/>
            <person name="Martin F."/>
            <person name="Kauserud H."/>
        </authorList>
    </citation>
    <scope>NUCLEOTIDE SEQUENCE</scope>
    <source>
        <strain evidence="3">9144</strain>
    </source>
</reference>
<dbReference type="Pfam" id="PF00106">
    <property type="entry name" value="adh_short"/>
    <property type="match status" value="1"/>
</dbReference>
<dbReference type="AlphaFoldDB" id="A0AAD6UKG7"/>
<keyword evidence="4" id="KW-1185">Reference proteome</keyword>
<comment type="caution">
    <text evidence="3">The sequence shown here is derived from an EMBL/GenBank/DDBJ whole genome shotgun (WGS) entry which is preliminary data.</text>
</comment>
<dbReference type="Proteomes" id="UP001219525">
    <property type="component" value="Unassembled WGS sequence"/>
</dbReference>
<dbReference type="InterPro" id="IPR036291">
    <property type="entry name" value="NAD(P)-bd_dom_sf"/>
</dbReference>
<dbReference type="InterPro" id="IPR002347">
    <property type="entry name" value="SDR_fam"/>
</dbReference>
<name>A0AAD6UKG7_9AGAR</name>
<dbReference type="PRINTS" id="PR00081">
    <property type="entry name" value="GDHRDH"/>
</dbReference>
<gene>
    <name evidence="3" type="ORF">GGX14DRAFT_383257</name>
</gene>